<dbReference type="PANTHER" id="PTHR34874:SF3">
    <property type="entry name" value="SULFURTRANSFERASE TUSD"/>
    <property type="match status" value="1"/>
</dbReference>
<dbReference type="Proteomes" id="UP000016900">
    <property type="component" value="Chromosome"/>
</dbReference>
<dbReference type="EC" id="2.8.1.-" evidence="6"/>
<dbReference type="GO" id="GO:0097163">
    <property type="term" value="F:sulfur carrier activity"/>
    <property type="evidence" value="ECO:0007669"/>
    <property type="project" value="TreeGrafter"/>
</dbReference>
<dbReference type="HAMAP" id="MF_00390">
    <property type="entry name" value="Thiourid_synth_D"/>
    <property type="match status" value="1"/>
</dbReference>
<sequence length="128" mass="14094">MRYTLLVTGPAYGTQQASSALLFAHSLLKIGHHLESVFFYSEGVLNANHFNTPANDEIDIVRMWQKLNQENGTLLNVCVAAALRRGVISQEESINLKLKSSNLQKGFKLCGLGVLAVSTLSCDRLVQF</sequence>
<dbReference type="PATRIC" id="fig|1235990.3.peg.222"/>
<dbReference type="EMBL" id="AP012554">
    <property type="protein sequence ID" value="BAO00192.1"/>
    <property type="molecule type" value="Genomic_DNA"/>
</dbReference>
<evidence type="ECO:0000313" key="7">
    <source>
        <dbReference type="EMBL" id="BAO00192.1"/>
    </source>
</evidence>
<dbReference type="InterPro" id="IPR027396">
    <property type="entry name" value="DsrEFH-like"/>
</dbReference>
<dbReference type="SUPFAM" id="SSF75169">
    <property type="entry name" value="DsrEFH-like"/>
    <property type="match status" value="1"/>
</dbReference>
<dbReference type="GO" id="GO:0016783">
    <property type="term" value="F:sulfurtransferase activity"/>
    <property type="evidence" value="ECO:0007669"/>
    <property type="project" value="UniProtKB-UniRule"/>
</dbReference>
<feature type="active site" description="Cysteine persulfide intermediate" evidence="6">
    <location>
        <position position="78"/>
    </location>
</feature>
<dbReference type="InterPro" id="IPR003787">
    <property type="entry name" value="Sulphur_relay_DsrE/F-like"/>
</dbReference>
<keyword evidence="8" id="KW-1185">Reference proteome</keyword>
<protein>
    <recommendedName>
        <fullName evidence="6">Sulfurtransferase TusD</fullName>
        <ecNumber evidence="6">2.8.1.-</ecNumber>
    </recommendedName>
    <alternativeName>
        <fullName evidence="6">tRNA 2-thiouridine synthesizing protein D</fullName>
    </alternativeName>
</protein>
<dbReference type="Pfam" id="PF02635">
    <property type="entry name" value="DsrE"/>
    <property type="match status" value="1"/>
</dbReference>
<keyword evidence="5 6" id="KW-0819">tRNA processing</keyword>
<comment type="subcellular location">
    <subcellularLocation>
        <location evidence="1 6">Cytoplasm</location>
    </subcellularLocation>
</comment>
<proteinExistence type="inferred from homology"/>
<dbReference type="NCBIfam" id="TIGR03012">
    <property type="entry name" value="sulf_tusD_dsrE"/>
    <property type="match status" value="1"/>
</dbReference>
<dbReference type="STRING" id="1235990.BMSBPS_0687"/>
<dbReference type="RefSeq" id="WP_022564211.1">
    <property type="nucleotide sequence ID" value="NZ_CP010907.1"/>
</dbReference>
<dbReference type="GO" id="GO:1990228">
    <property type="term" value="C:sulfurtransferase complex"/>
    <property type="evidence" value="ECO:0007669"/>
    <property type="project" value="TreeGrafter"/>
</dbReference>
<dbReference type="InterPro" id="IPR017463">
    <property type="entry name" value="Sulphur_relay_TusD/DsrE"/>
</dbReference>
<comment type="subunit">
    <text evidence="6">Heterohexamer, formed by a dimer of trimers. The hexameric TusBCD complex contains 2 copies each of TusB, TusC and TusD. The TusBCD complex interacts with TusE.</text>
</comment>
<dbReference type="FunFam" id="3.40.1260.10:FF:000001">
    <property type="entry name" value="Sulfurtransferase TusD"/>
    <property type="match status" value="1"/>
</dbReference>
<organism evidence="7 8">
    <name type="scientific">Candidatus Pantoea carbekii</name>
    <dbReference type="NCBI Taxonomy" id="1235990"/>
    <lineage>
        <taxon>Bacteria</taxon>
        <taxon>Pseudomonadati</taxon>
        <taxon>Pseudomonadota</taxon>
        <taxon>Gammaproteobacteria</taxon>
        <taxon>Enterobacterales</taxon>
        <taxon>Erwiniaceae</taxon>
        <taxon>Pantoea</taxon>
    </lineage>
</organism>
<dbReference type="OrthoDB" id="9787483at2"/>
<evidence type="ECO:0000256" key="3">
    <source>
        <dbReference type="ARBA" id="ARBA00022490"/>
    </source>
</evidence>
<comment type="function">
    <text evidence="6">Part of a sulfur-relay system required for 2-thiolation of 5-methylaminomethyl-2-thiouridine (mnm(5)s(2)U) at tRNA wobble positions. Accepts sulfur from TusA and transfers it in turn to TusE.</text>
</comment>
<evidence type="ECO:0000256" key="5">
    <source>
        <dbReference type="ARBA" id="ARBA00022694"/>
    </source>
</evidence>
<evidence type="ECO:0000256" key="6">
    <source>
        <dbReference type="HAMAP-Rule" id="MF_00390"/>
    </source>
</evidence>
<name>U3U770_9GAMM</name>
<dbReference type="Gene3D" id="3.40.1260.10">
    <property type="entry name" value="DsrEFH-like"/>
    <property type="match status" value="1"/>
</dbReference>
<dbReference type="PANTHER" id="PTHR34874">
    <property type="entry name" value="PROTEIN YCHN"/>
    <property type="match status" value="1"/>
</dbReference>
<keyword evidence="3 6" id="KW-0963">Cytoplasm</keyword>
<evidence type="ECO:0000256" key="4">
    <source>
        <dbReference type="ARBA" id="ARBA00022679"/>
    </source>
</evidence>
<dbReference type="AlphaFoldDB" id="U3U770"/>
<dbReference type="NCBIfam" id="NF001237">
    <property type="entry name" value="PRK00207.1"/>
    <property type="match status" value="1"/>
</dbReference>
<dbReference type="GO" id="GO:0002143">
    <property type="term" value="P:tRNA wobble position uridine thiolation"/>
    <property type="evidence" value="ECO:0007669"/>
    <property type="project" value="TreeGrafter"/>
</dbReference>
<keyword evidence="4 6" id="KW-0808">Transferase</keyword>
<evidence type="ECO:0000256" key="2">
    <source>
        <dbReference type="ARBA" id="ARBA00007067"/>
    </source>
</evidence>
<comment type="similarity">
    <text evidence="2 6">Belongs to the DsrE/TusD family.</text>
</comment>
<evidence type="ECO:0000313" key="8">
    <source>
        <dbReference type="Proteomes" id="UP000016900"/>
    </source>
</evidence>
<accession>U3U770</accession>
<reference evidence="7 8" key="1">
    <citation type="submission" date="2012-10" db="EMBL/GenBank/DDBJ databases">
        <title>Genome sequence of the symbiont of the pentatomidae stink bug Halyomorpha halys.</title>
        <authorList>
            <person name="Kobayashi H."/>
            <person name="Fujii-Muramatsu R."/>
            <person name="Takeishi K."/>
            <person name="Noda H."/>
        </authorList>
    </citation>
    <scope>NUCLEOTIDE SEQUENCE [LARGE SCALE GENOMIC DNA]</scope>
</reference>
<dbReference type="eggNOG" id="COG1553">
    <property type="taxonomic scope" value="Bacteria"/>
</dbReference>
<dbReference type="KEGG" id="pck:BMSBPS_0687"/>
<dbReference type="KEGG" id="hhs:HHS_02220"/>
<evidence type="ECO:0000256" key="1">
    <source>
        <dbReference type="ARBA" id="ARBA00004496"/>
    </source>
</evidence>
<gene>
    <name evidence="7" type="primary">yheN</name>
    <name evidence="6" type="synonym">tusD</name>
    <name evidence="7" type="ORF">HHS_02220</name>
</gene>